<dbReference type="Proteomes" id="UP000649259">
    <property type="component" value="Unassembled WGS sequence"/>
</dbReference>
<name>A0ABQ3RW22_9ACTN</name>
<evidence type="ECO:0000313" key="1">
    <source>
        <dbReference type="EMBL" id="GHI60074.1"/>
    </source>
</evidence>
<accession>A0ABQ3RW22</accession>
<protein>
    <submittedName>
        <fullName evidence="1">Uncharacterized protein</fullName>
    </submittedName>
</protein>
<gene>
    <name evidence="1" type="ORF">Saso_17240</name>
</gene>
<sequence length="68" mass="7213">MAGTGTLDPFDIDMYAPIACRCTGPRASAPPAFLPANLLRGTVNAHRECGNSPARPLVTRLELGLYTI</sequence>
<evidence type="ECO:0000313" key="2">
    <source>
        <dbReference type="Proteomes" id="UP000649259"/>
    </source>
</evidence>
<dbReference type="EMBL" id="BNEB01000002">
    <property type="protein sequence ID" value="GHI60074.1"/>
    <property type="molecule type" value="Genomic_DNA"/>
</dbReference>
<proteinExistence type="predicted"/>
<organism evidence="1 2">
    <name type="scientific">Streptomyces asoensis</name>
    <dbReference type="NCBI Taxonomy" id="249586"/>
    <lineage>
        <taxon>Bacteria</taxon>
        <taxon>Bacillati</taxon>
        <taxon>Actinomycetota</taxon>
        <taxon>Actinomycetes</taxon>
        <taxon>Kitasatosporales</taxon>
        <taxon>Streptomycetaceae</taxon>
        <taxon>Streptomyces</taxon>
    </lineage>
</organism>
<comment type="caution">
    <text evidence="1">The sequence shown here is derived from an EMBL/GenBank/DDBJ whole genome shotgun (WGS) entry which is preliminary data.</text>
</comment>
<reference evidence="2" key="1">
    <citation type="submission" date="2023-07" db="EMBL/GenBank/DDBJ databases">
        <title>Whole genome shotgun sequence of Streptomyces cacaoi subsp. asoensis NBRC 13813.</title>
        <authorList>
            <person name="Komaki H."/>
            <person name="Tamura T."/>
        </authorList>
    </citation>
    <scope>NUCLEOTIDE SEQUENCE [LARGE SCALE GENOMIC DNA]</scope>
    <source>
        <strain evidence="2">NBRC 13813</strain>
    </source>
</reference>
<keyword evidence="2" id="KW-1185">Reference proteome</keyword>